<name>A0A975PLZ9_9RHOB</name>
<evidence type="ECO:0000259" key="9">
    <source>
        <dbReference type="Pfam" id="PF01743"/>
    </source>
</evidence>
<proteinExistence type="inferred from homology"/>
<evidence type="ECO:0000256" key="5">
    <source>
        <dbReference type="ARBA" id="ARBA00022723"/>
    </source>
</evidence>
<dbReference type="InterPro" id="IPR002646">
    <property type="entry name" value="PolA_pol_head_dom"/>
</dbReference>
<dbReference type="Proteomes" id="UP000683291">
    <property type="component" value="Chromosome 1"/>
</dbReference>
<evidence type="ECO:0000256" key="2">
    <source>
        <dbReference type="ARBA" id="ARBA00022679"/>
    </source>
</evidence>
<dbReference type="EMBL" id="CP073581">
    <property type="protein sequence ID" value="QUJ76204.1"/>
    <property type="molecule type" value="Genomic_DNA"/>
</dbReference>
<dbReference type="GO" id="GO:0000049">
    <property type="term" value="F:tRNA binding"/>
    <property type="evidence" value="ECO:0007669"/>
    <property type="project" value="TreeGrafter"/>
</dbReference>
<reference evidence="11" key="1">
    <citation type="submission" date="2021-04" db="EMBL/GenBank/DDBJ databases">
        <title>Complete genome sequence for Sulfitobacter sp. strain JK7-1.</title>
        <authorList>
            <person name="Park S.-J."/>
        </authorList>
    </citation>
    <scope>NUCLEOTIDE SEQUENCE</scope>
    <source>
        <strain evidence="11">JK7-1</strain>
    </source>
</reference>
<evidence type="ECO:0000256" key="6">
    <source>
        <dbReference type="ARBA" id="ARBA00022741"/>
    </source>
</evidence>
<keyword evidence="2 8" id="KW-0808">Transferase</keyword>
<evidence type="ECO:0000256" key="7">
    <source>
        <dbReference type="ARBA" id="ARBA00022842"/>
    </source>
</evidence>
<dbReference type="CDD" id="cd05398">
    <property type="entry name" value="NT_ClassII-CCAase"/>
    <property type="match status" value="1"/>
</dbReference>
<dbReference type="InterPro" id="IPR032828">
    <property type="entry name" value="PolyA_RNA-bd"/>
</dbReference>
<evidence type="ECO:0000256" key="1">
    <source>
        <dbReference type="ARBA" id="ARBA00001946"/>
    </source>
</evidence>
<dbReference type="SUPFAM" id="SSF81301">
    <property type="entry name" value="Nucleotidyltransferase"/>
    <property type="match status" value="1"/>
</dbReference>
<dbReference type="Pfam" id="PF01743">
    <property type="entry name" value="PolyA_pol"/>
    <property type="match status" value="1"/>
</dbReference>
<comment type="similarity">
    <text evidence="8">Belongs to the tRNA nucleotidyltransferase/poly(A) polymerase family.</text>
</comment>
<dbReference type="RefSeq" id="WP_212704402.1">
    <property type="nucleotide sequence ID" value="NZ_CP073581.1"/>
</dbReference>
<evidence type="ECO:0000256" key="8">
    <source>
        <dbReference type="RuleBase" id="RU003953"/>
    </source>
</evidence>
<dbReference type="SUPFAM" id="SSF81891">
    <property type="entry name" value="Poly A polymerase C-terminal region-like"/>
    <property type="match status" value="1"/>
</dbReference>
<dbReference type="Gene3D" id="3.30.460.10">
    <property type="entry name" value="Beta Polymerase, domain 2"/>
    <property type="match status" value="1"/>
</dbReference>
<keyword evidence="7" id="KW-0460">Magnesium</keyword>
<dbReference type="PANTHER" id="PTHR46173:SF1">
    <property type="entry name" value="CCA TRNA NUCLEOTIDYLTRANSFERASE 1, MITOCHONDRIAL"/>
    <property type="match status" value="1"/>
</dbReference>
<keyword evidence="4" id="KW-0548">Nucleotidyltransferase</keyword>
<dbReference type="GO" id="GO:0016779">
    <property type="term" value="F:nucleotidyltransferase activity"/>
    <property type="evidence" value="ECO:0007669"/>
    <property type="project" value="UniProtKB-KW"/>
</dbReference>
<dbReference type="AlphaFoldDB" id="A0A975PLZ9"/>
<feature type="domain" description="tRNA nucleotidyltransferase/poly(A) polymerase RNA and SrmB- binding" evidence="10">
    <location>
        <begin position="189"/>
        <end position="247"/>
    </location>
</feature>
<keyword evidence="5" id="KW-0479">Metal-binding</keyword>
<dbReference type="InterPro" id="IPR043519">
    <property type="entry name" value="NT_sf"/>
</dbReference>
<dbReference type="Pfam" id="PF12627">
    <property type="entry name" value="PolyA_pol_RNAbd"/>
    <property type="match status" value="1"/>
</dbReference>
<organism evidence="11 12">
    <name type="scientific">Sulfitobacter albidus</name>
    <dbReference type="NCBI Taxonomy" id="2829501"/>
    <lineage>
        <taxon>Bacteria</taxon>
        <taxon>Pseudomonadati</taxon>
        <taxon>Pseudomonadota</taxon>
        <taxon>Alphaproteobacteria</taxon>
        <taxon>Rhodobacterales</taxon>
        <taxon>Roseobacteraceae</taxon>
        <taxon>Sulfitobacter</taxon>
    </lineage>
</organism>
<evidence type="ECO:0000313" key="11">
    <source>
        <dbReference type="EMBL" id="QUJ76204.1"/>
    </source>
</evidence>
<sequence>MVRDSSELIDAPWLHDPGTQAVCRALTDAGFRACFVGGCVRDALLGAPVSDVDIATDALPERVIELTTAAGLKPVPTGIDHGTITVVADGVGYEVTTFRRDVETDGRRAVVAFSTDLAEDARRRDFTMNALYADPDGRVIDPLGGLPDLHARRVRFIEDADRRIREDYLRALRYFRFHAWYGDDTRGMDADALAAIAANLAGLETLSAERIGAEITKLLTAPDPSTAMGAMGQTGVLQTLLPGADAKLALLVIDGEARLGLPPDWLLRLAALGGQDVPDRLRLSRADTKELAVLRAAISDGTSLLETAFAHGETAAIRQHLFSAALSEMPPDAAALNTIRHAARQRFPVAAQDLMPAFAGPALGAELSRLRAIWIASGFTLDRAALLDRSTK</sequence>
<dbReference type="Gene3D" id="1.10.3090.10">
    <property type="entry name" value="cca-adding enzyme, domain 2"/>
    <property type="match status" value="1"/>
</dbReference>
<comment type="cofactor">
    <cofactor evidence="1">
        <name>Mg(2+)</name>
        <dbReference type="ChEBI" id="CHEBI:18420"/>
    </cofactor>
</comment>
<dbReference type="PANTHER" id="PTHR46173">
    <property type="entry name" value="CCA TRNA NUCLEOTIDYLTRANSFERASE 1, MITOCHONDRIAL"/>
    <property type="match status" value="1"/>
</dbReference>
<keyword evidence="3" id="KW-0819">tRNA processing</keyword>
<keyword evidence="6" id="KW-0547">Nucleotide-binding</keyword>
<evidence type="ECO:0000256" key="4">
    <source>
        <dbReference type="ARBA" id="ARBA00022695"/>
    </source>
</evidence>
<accession>A0A975PLZ9</accession>
<feature type="domain" description="Poly A polymerase head" evidence="9">
    <location>
        <begin position="35"/>
        <end position="155"/>
    </location>
</feature>
<evidence type="ECO:0000259" key="10">
    <source>
        <dbReference type="Pfam" id="PF12627"/>
    </source>
</evidence>
<evidence type="ECO:0000256" key="3">
    <source>
        <dbReference type="ARBA" id="ARBA00022694"/>
    </source>
</evidence>
<evidence type="ECO:0000313" key="12">
    <source>
        <dbReference type="Proteomes" id="UP000683291"/>
    </source>
</evidence>
<dbReference type="GO" id="GO:0008033">
    <property type="term" value="P:tRNA processing"/>
    <property type="evidence" value="ECO:0007669"/>
    <property type="project" value="UniProtKB-KW"/>
</dbReference>
<gene>
    <name evidence="11" type="ORF">KDD17_15040</name>
</gene>
<keyword evidence="12" id="KW-1185">Reference proteome</keyword>
<dbReference type="InterPro" id="IPR050264">
    <property type="entry name" value="Bact_CCA-adding_enz_type3_sf"/>
</dbReference>
<dbReference type="GO" id="GO:0046872">
    <property type="term" value="F:metal ion binding"/>
    <property type="evidence" value="ECO:0007669"/>
    <property type="project" value="UniProtKB-KW"/>
</dbReference>
<protein>
    <submittedName>
        <fullName evidence="11">CCA tRNA nucleotidyltransferase</fullName>
    </submittedName>
</protein>
<dbReference type="KEGG" id="sual:KDD17_15040"/>
<dbReference type="GO" id="GO:0000166">
    <property type="term" value="F:nucleotide binding"/>
    <property type="evidence" value="ECO:0007669"/>
    <property type="project" value="UniProtKB-KW"/>
</dbReference>
<keyword evidence="8" id="KW-0694">RNA-binding</keyword>